<feature type="region of interest" description="Disordered" evidence="1">
    <location>
        <begin position="193"/>
        <end position="217"/>
    </location>
</feature>
<protein>
    <submittedName>
        <fullName evidence="2">Uncharacterized protein</fullName>
    </submittedName>
</protein>
<name>A0A2Z7BLQ6_9LAMI</name>
<evidence type="ECO:0000313" key="3">
    <source>
        <dbReference type="Proteomes" id="UP000250235"/>
    </source>
</evidence>
<reference evidence="2 3" key="1">
    <citation type="journal article" date="2015" name="Proc. Natl. Acad. Sci. U.S.A.">
        <title>The resurrection genome of Boea hygrometrica: A blueprint for survival of dehydration.</title>
        <authorList>
            <person name="Xiao L."/>
            <person name="Yang G."/>
            <person name="Zhang L."/>
            <person name="Yang X."/>
            <person name="Zhao S."/>
            <person name="Ji Z."/>
            <person name="Zhou Q."/>
            <person name="Hu M."/>
            <person name="Wang Y."/>
            <person name="Chen M."/>
            <person name="Xu Y."/>
            <person name="Jin H."/>
            <person name="Xiao X."/>
            <person name="Hu G."/>
            <person name="Bao F."/>
            <person name="Hu Y."/>
            <person name="Wan P."/>
            <person name="Li L."/>
            <person name="Deng X."/>
            <person name="Kuang T."/>
            <person name="Xiang C."/>
            <person name="Zhu J.K."/>
            <person name="Oliver M.J."/>
            <person name="He Y."/>
        </authorList>
    </citation>
    <scope>NUCLEOTIDE SEQUENCE [LARGE SCALE GENOMIC DNA]</scope>
    <source>
        <strain evidence="3">cv. XS01</strain>
    </source>
</reference>
<evidence type="ECO:0000256" key="1">
    <source>
        <dbReference type="SAM" id="MobiDB-lite"/>
    </source>
</evidence>
<dbReference type="AlphaFoldDB" id="A0A2Z7BLQ6"/>
<dbReference type="Proteomes" id="UP000250235">
    <property type="component" value="Unassembled WGS sequence"/>
</dbReference>
<dbReference type="EMBL" id="KV004558">
    <property type="protein sequence ID" value="KZV35533.1"/>
    <property type="molecule type" value="Genomic_DNA"/>
</dbReference>
<gene>
    <name evidence="2" type="ORF">F511_21369</name>
</gene>
<organism evidence="2 3">
    <name type="scientific">Dorcoceras hygrometricum</name>
    <dbReference type="NCBI Taxonomy" id="472368"/>
    <lineage>
        <taxon>Eukaryota</taxon>
        <taxon>Viridiplantae</taxon>
        <taxon>Streptophyta</taxon>
        <taxon>Embryophyta</taxon>
        <taxon>Tracheophyta</taxon>
        <taxon>Spermatophyta</taxon>
        <taxon>Magnoliopsida</taxon>
        <taxon>eudicotyledons</taxon>
        <taxon>Gunneridae</taxon>
        <taxon>Pentapetalae</taxon>
        <taxon>asterids</taxon>
        <taxon>lamiids</taxon>
        <taxon>Lamiales</taxon>
        <taxon>Gesneriaceae</taxon>
        <taxon>Didymocarpoideae</taxon>
        <taxon>Trichosporeae</taxon>
        <taxon>Loxocarpinae</taxon>
        <taxon>Dorcoceras</taxon>
    </lineage>
</organism>
<accession>A0A2Z7BLQ6</accession>
<keyword evidence="3" id="KW-1185">Reference proteome</keyword>
<evidence type="ECO:0000313" key="2">
    <source>
        <dbReference type="EMBL" id="KZV35533.1"/>
    </source>
</evidence>
<proteinExistence type="predicted"/>
<sequence length="217" mass="24476">MRISRSITFSQMIHDVQRMLTIDPFKFHIKLLTKYSYNMMASYIEKHVHITDDDILQFMLDLATLGCLYLYVETLLVDDDVANDDDPQSFIPIITQGFRTMVVDDEAGSSTYHGDRHGSSTLSGSNMEHAWGSNTTRLDDIIPGDWDHYVTSATEEDVVWGSTVATGSVFQEYHGEYSMYATNVQEPDDLFGDSAQNITSSEHSSEVLGPKDQILIK</sequence>